<name>A0A2K0A7E1_STAHA</name>
<dbReference type="PANTHER" id="PTHR47618">
    <property type="entry name" value="BIFUNCTIONAL OLIGORIBONUCLEASE AND PAP PHOSPHATASE NRNA"/>
    <property type="match status" value="1"/>
</dbReference>
<dbReference type="AlphaFoldDB" id="A0A2K0A7E1"/>
<accession>A0A2K0A7E1</accession>
<evidence type="ECO:0000259" key="2">
    <source>
        <dbReference type="Pfam" id="PF02272"/>
    </source>
</evidence>
<dbReference type="GO" id="GO:0003676">
    <property type="term" value="F:nucleic acid binding"/>
    <property type="evidence" value="ECO:0007669"/>
    <property type="project" value="InterPro"/>
</dbReference>
<gene>
    <name evidence="3" type="ORF">AL503_009290</name>
</gene>
<organism evidence="3 4">
    <name type="scientific">Staphylococcus haemolyticus</name>
    <dbReference type="NCBI Taxonomy" id="1283"/>
    <lineage>
        <taxon>Bacteria</taxon>
        <taxon>Bacillati</taxon>
        <taxon>Bacillota</taxon>
        <taxon>Bacilli</taxon>
        <taxon>Bacillales</taxon>
        <taxon>Staphylococcaceae</taxon>
        <taxon>Staphylococcus</taxon>
    </lineage>
</organism>
<dbReference type="InterPro" id="IPR051319">
    <property type="entry name" value="Oligoribo/pAp-PDE_c-di-AMP_PDE"/>
</dbReference>
<feature type="domain" description="DDH" evidence="1">
    <location>
        <begin position="18"/>
        <end position="155"/>
    </location>
</feature>
<dbReference type="InterPro" id="IPR038763">
    <property type="entry name" value="DHH_sf"/>
</dbReference>
<protein>
    <submittedName>
        <fullName evidence="3">Bifunctional oligoribonuclease/PAP phosphatase NrnA</fullName>
    </submittedName>
</protein>
<dbReference type="RefSeq" id="WP_037551036.1">
    <property type="nucleotide sequence ID" value="NZ_CAJCGD010000001.1"/>
</dbReference>
<proteinExistence type="predicted"/>
<dbReference type="Pfam" id="PF01368">
    <property type="entry name" value="DHH"/>
    <property type="match status" value="1"/>
</dbReference>
<evidence type="ECO:0000259" key="1">
    <source>
        <dbReference type="Pfam" id="PF01368"/>
    </source>
</evidence>
<dbReference type="PANTHER" id="PTHR47618:SF1">
    <property type="entry name" value="BIFUNCTIONAL OLIGORIBONUCLEASE AND PAP PHOSPHATASE NRNA"/>
    <property type="match status" value="1"/>
</dbReference>
<feature type="domain" description="DHHA1" evidence="2">
    <location>
        <begin position="230"/>
        <end position="311"/>
    </location>
</feature>
<dbReference type="Proteomes" id="UP000053523">
    <property type="component" value="Unassembled WGS sequence"/>
</dbReference>
<evidence type="ECO:0000313" key="3">
    <source>
        <dbReference type="EMBL" id="PNN20937.1"/>
    </source>
</evidence>
<dbReference type="Pfam" id="PF02272">
    <property type="entry name" value="DHHA1"/>
    <property type="match status" value="1"/>
</dbReference>
<comment type="caution">
    <text evidence="3">The sequence shown here is derived from an EMBL/GenBank/DDBJ whole genome shotgun (WGS) entry which is preliminary data.</text>
</comment>
<dbReference type="InterPro" id="IPR001667">
    <property type="entry name" value="DDH_dom"/>
</dbReference>
<reference evidence="3 4" key="1">
    <citation type="submission" date="2017-12" db="EMBL/GenBank/DDBJ databases">
        <title>FDA dAtabase for Regulatory Grade micrObial Sequences (FDA-ARGOS): Supporting development and validation of Infectious Disease Dx tests.</title>
        <authorList>
            <person name="Hoffmann M."/>
            <person name="Allard M."/>
            <person name="Evans P."/>
            <person name="Brown E."/>
            <person name="Tallon L."/>
            <person name="Sadzewicz L."/>
            <person name="Sengamalay N."/>
            <person name="Ott S."/>
            <person name="Godinez A."/>
            <person name="Nagaraj S."/>
            <person name="Vavikolanu K."/>
            <person name="Aluvathingal J."/>
            <person name="Nadendla S."/>
            <person name="Sichtig H."/>
        </authorList>
    </citation>
    <scope>NUCLEOTIDE SEQUENCE [LARGE SCALE GENOMIC DNA]</scope>
    <source>
        <strain evidence="3 4">FDAARGOS_148</strain>
    </source>
</reference>
<dbReference type="SUPFAM" id="SSF64182">
    <property type="entry name" value="DHH phosphoesterases"/>
    <property type="match status" value="1"/>
</dbReference>
<dbReference type="InterPro" id="IPR003156">
    <property type="entry name" value="DHHA1_dom"/>
</dbReference>
<dbReference type="Gene3D" id="3.10.310.30">
    <property type="match status" value="1"/>
</dbReference>
<dbReference type="EMBL" id="LORN02000015">
    <property type="protein sequence ID" value="PNN20937.1"/>
    <property type="molecule type" value="Genomic_DNA"/>
</dbReference>
<evidence type="ECO:0000313" key="4">
    <source>
        <dbReference type="Proteomes" id="UP000053523"/>
    </source>
</evidence>
<sequence>MVEIFNEIMQRVKEAETIIIHRHVRPDPDAYGSQLGLKLYLERKFPKKNVYAAGEAEPSLSFIGDLDEIDDSVYGDALVIVCDTANAPRIDDQRYLNGQSLIKIDHHPATDQYGDVNFVNTEASSTSEIIFDFIVHFNDLSIIDEHVARVLYLGIVGDTGRFLFSNTSPHTMEVASQLLAYPFNHNAELNKMSEKDPKLMPFQGYILQNFELSDSHEYCQIKITNDVLKQFDIQPNEASQFVNTVADISGLKIWMFGVDEGDQIRCRIRSKGITINDVANQFGGGGHPNASGVSVYSWDEFEELAQALRQKL</sequence>
<dbReference type="Gene3D" id="3.90.1640.10">
    <property type="entry name" value="inorganic pyrophosphatase (n-terminal core)"/>
    <property type="match status" value="1"/>
</dbReference>